<accession>A0A2A7AZD0</accession>
<feature type="chain" id="PRO_5012721252" evidence="1">
    <location>
        <begin position="31"/>
        <end position="525"/>
    </location>
</feature>
<dbReference type="EMBL" id="NMTZ01000013">
    <property type="protein sequence ID" value="PDX84505.1"/>
    <property type="molecule type" value="Genomic_DNA"/>
</dbReference>
<dbReference type="InterPro" id="IPR006311">
    <property type="entry name" value="TAT_signal"/>
</dbReference>
<sequence length="525" mass="58037">MKRRDFCKGLAVTLAAGALAPAAALPQAGAATALVGRAVPDDYYTLWYRNDRNSADLRHDYYYSDSLFDHPATEYDNQLALATLGMAIATDCTWESDQRYWMEGEVGRADHIRDAFAKLGFTEVQLFNYTHSLNDTPDTVACAIARKTLVRGGRQVTIIGAFLRGSGYGAEWSGNLHAGPGSAHTGFVTAARQLVEKIRGYVQASAKRQPLGTLKLWMGGYSRGGGVTNLVAARLPAVLPQLEKKNTYVYTFAAPAALTAADCHEFQQDFDNNHTADGRLKKDWGTSNIFNIVSSGDVIPRILPAAWGFYRNGNDRFLPATVVPEELEALNDRSTGMEGTPIDFERLAVSEETDAVLRSMLDLFCNRQTYYEDYEDAMRCMLQCATTRTEEEVTQGIIRDDAAVVAQLRSMELMQRFPQEKVERSVQAASALSRPVLEKLGSAVPLQAQQIVIPMLAVGLCFELQPDTVQMVANFVLSTITVKGQLSGILKTVMCHFQENYITVLESYDPADHGMEPYTRQEELM</sequence>
<feature type="signal peptide" evidence="1">
    <location>
        <begin position="1"/>
        <end position="30"/>
    </location>
</feature>
<reference evidence="3 4" key="1">
    <citation type="journal article" date="2017" name="Front. Microbiol.">
        <title>New Insights into the Diversity of the Genus Faecalibacterium.</title>
        <authorList>
            <person name="Benevides L."/>
            <person name="Burman S."/>
            <person name="Martin R."/>
            <person name="Robert V."/>
            <person name="Thomas M."/>
            <person name="Miquel S."/>
            <person name="Chain F."/>
            <person name="Sokol H."/>
            <person name="Bermudez-Humaran L.G."/>
            <person name="Morrison M."/>
            <person name="Langella P."/>
            <person name="Azevedo V.A."/>
            <person name="Chatel J.M."/>
            <person name="Soares S."/>
        </authorList>
    </citation>
    <scope>NUCLEOTIDE SEQUENCE [LARGE SCALE GENOMIC DNA]</scope>
    <source>
        <strain evidence="3 4">CNCM I 4644</strain>
    </source>
</reference>
<evidence type="ECO:0000256" key="1">
    <source>
        <dbReference type="SAM" id="SignalP"/>
    </source>
</evidence>
<dbReference type="CDD" id="cd00741">
    <property type="entry name" value="Lipase"/>
    <property type="match status" value="1"/>
</dbReference>
<evidence type="ECO:0000259" key="2">
    <source>
        <dbReference type="Pfam" id="PF01764"/>
    </source>
</evidence>
<dbReference type="RefSeq" id="WP_097779077.1">
    <property type="nucleotide sequence ID" value="NZ_NMTZ01000013.1"/>
</dbReference>
<organism evidence="3 4">
    <name type="scientific">Faecalibacterium prausnitzii</name>
    <dbReference type="NCBI Taxonomy" id="853"/>
    <lineage>
        <taxon>Bacteria</taxon>
        <taxon>Bacillati</taxon>
        <taxon>Bacillota</taxon>
        <taxon>Clostridia</taxon>
        <taxon>Eubacteriales</taxon>
        <taxon>Oscillospiraceae</taxon>
        <taxon>Faecalibacterium</taxon>
    </lineage>
</organism>
<dbReference type="Proteomes" id="UP000220480">
    <property type="component" value="Unassembled WGS sequence"/>
</dbReference>
<dbReference type="AlphaFoldDB" id="A0A2A7AZD0"/>
<dbReference type="InterPro" id="IPR002921">
    <property type="entry name" value="Fungal_lipase-type"/>
</dbReference>
<gene>
    <name evidence="3" type="ORF">CGS59_04435</name>
</gene>
<dbReference type="Pfam" id="PF01764">
    <property type="entry name" value="Lipase_3"/>
    <property type="match status" value="1"/>
</dbReference>
<comment type="caution">
    <text evidence="3">The sequence shown here is derived from an EMBL/GenBank/DDBJ whole genome shotgun (WGS) entry which is preliminary data.</text>
</comment>
<dbReference type="SUPFAM" id="SSF53474">
    <property type="entry name" value="alpha/beta-Hydrolases"/>
    <property type="match status" value="1"/>
</dbReference>
<evidence type="ECO:0000313" key="3">
    <source>
        <dbReference type="EMBL" id="PDX84505.1"/>
    </source>
</evidence>
<feature type="domain" description="Fungal lipase-type" evidence="2">
    <location>
        <begin position="180"/>
        <end position="304"/>
    </location>
</feature>
<name>A0A2A7AZD0_9FIRM</name>
<dbReference type="PROSITE" id="PS51318">
    <property type="entry name" value="TAT"/>
    <property type="match status" value="1"/>
</dbReference>
<evidence type="ECO:0000313" key="4">
    <source>
        <dbReference type="Proteomes" id="UP000220480"/>
    </source>
</evidence>
<keyword evidence="1" id="KW-0732">Signal</keyword>
<dbReference type="InterPro" id="IPR029058">
    <property type="entry name" value="AB_hydrolase_fold"/>
</dbReference>
<dbReference type="GO" id="GO:0006629">
    <property type="term" value="P:lipid metabolic process"/>
    <property type="evidence" value="ECO:0007669"/>
    <property type="project" value="InterPro"/>
</dbReference>
<protein>
    <submittedName>
        <fullName evidence="3">Lipase</fullName>
    </submittedName>
</protein>
<proteinExistence type="predicted"/>
<dbReference type="Gene3D" id="3.40.50.1820">
    <property type="entry name" value="alpha/beta hydrolase"/>
    <property type="match status" value="1"/>
</dbReference>